<sequence>MTFATSANLGPLDLGEWLSKRSQEELATILENRPDAGVPLPAGFSALATRLTLRSSVTRALASVNAAEIAELEDIAERGGELAPVEVSDVPASRSLKSKALIFGDGKVMVPGAVISALPTGFSVKNQRRVTPEELAQLPPEHKRVLETLQETGLGTTRDAAPDAPPHRPIPQLLAAGLLERVDHTTVRLPRTVRTVLRGQEPVIIPATASGRQGTPVPCQRADEAGAAAGLEVVRLMGQLIEVLGQRPVELLKDKSVGVRQVAALDKQLGTLDAAALIGLGHSARLLSRGEPTGGPEGNFLAPTQASVDWADAPLAARLEALQRAWFHSPWATWESARALDPATRHDFLPRYKDTIVDIYRGSAAALSTEDFLEDLRFSRPLFATHTQPATVENLHAQAQWLGIVAQGRLTHSRPIPEAISHFITQADMTVLAPGPLDTPVLRTLEKLADVESPGLASVYRLSHQSIRRGLDSGLTAAEITTFLSEHNLGELPQGIGFLVADVARGHGALRAGPALSYLRCGDEALLAQAVAVVSELRLLAPTVAVSSVHLGQLLAKLREAGFSPAAEDEQGATITVTPEPALLPTPKVTGARRAEGIDSEQAAAALLTTADAPVPAASQTPLETLRAAARSRHPVVLSYADKEGRTKELGLTPLSVSGGQVDALSNNGTTVRIPVPRIRDVRLA</sequence>
<evidence type="ECO:0000313" key="3">
    <source>
        <dbReference type="Proteomes" id="UP000185491"/>
    </source>
</evidence>
<organism evidence="2 3">
    <name type="scientific">Corynebacterium phocae</name>
    <dbReference type="NCBI Taxonomy" id="161895"/>
    <lineage>
        <taxon>Bacteria</taxon>
        <taxon>Bacillati</taxon>
        <taxon>Actinomycetota</taxon>
        <taxon>Actinomycetes</taxon>
        <taxon>Mycobacteriales</taxon>
        <taxon>Corynebacteriaceae</taxon>
        <taxon>Corynebacterium</taxon>
    </lineage>
</organism>
<dbReference type="AlphaFoldDB" id="A0A1L7D4Q4"/>
<reference evidence="2 3" key="1">
    <citation type="submission" date="2014-08" db="EMBL/GenBank/DDBJ databases">
        <title>Complete genome sequence of Corynebacterium phocae M408/89/1(T)(=DSM 44612(T)), isolated from the common seal (Phoca vitulina).</title>
        <authorList>
            <person name="Ruckert C."/>
            <person name="Albersmeier A."/>
            <person name="Winkler A."/>
            <person name="Kalinowski J."/>
        </authorList>
    </citation>
    <scope>NUCLEOTIDE SEQUENCE [LARGE SCALE GENOMIC DNA]</scope>
    <source>
        <strain evidence="2 3">M408/89/1</strain>
    </source>
</reference>
<dbReference type="OrthoDB" id="3415124at2"/>
<dbReference type="InterPro" id="IPR032830">
    <property type="entry name" value="XPB/Ssl2_N"/>
</dbReference>
<dbReference type="Pfam" id="PF13625">
    <property type="entry name" value="Helicase_C_3"/>
    <property type="match status" value="1"/>
</dbReference>
<dbReference type="RefSeq" id="WP_075735168.1">
    <property type="nucleotide sequence ID" value="NZ_CP009249.1"/>
</dbReference>
<accession>A0A1L7D4Q4</accession>
<dbReference type="EMBL" id="CP009249">
    <property type="protein sequence ID" value="APT93037.1"/>
    <property type="molecule type" value="Genomic_DNA"/>
</dbReference>
<gene>
    <name evidence="2" type="ORF">CPHO_09240</name>
</gene>
<dbReference type="STRING" id="161895.CPHO_09240"/>
<evidence type="ECO:0000313" key="2">
    <source>
        <dbReference type="EMBL" id="APT93037.1"/>
    </source>
</evidence>
<feature type="domain" description="Helicase XPB/Ssl2 N-terminal" evidence="1">
    <location>
        <begin position="423"/>
        <end position="532"/>
    </location>
</feature>
<protein>
    <recommendedName>
        <fullName evidence="1">Helicase XPB/Ssl2 N-terminal domain-containing protein</fullName>
    </recommendedName>
</protein>
<keyword evidence="3" id="KW-1185">Reference proteome</keyword>
<dbReference type="KEGG" id="cpho:CPHO_09240"/>
<dbReference type="Proteomes" id="UP000185491">
    <property type="component" value="Chromosome"/>
</dbReference>
<proteinExistence type="predicted"/>
<evidence type="ECO:0000259" key="1">
    <source>
        <dbReference type="Pfam" id="PF13625"/>
    </source>
</evidence>
<name>A0A1L7D4Q4_9CORY</name>